<proteinExistence type="predicted"/>
<reference evidence="2 3" key="1">
    <citation type="submission" date="2013-11" db="EMBL/GenBank/DDBJ databases">
        <title>Single cell genomics of uncultured Tannerella BU063 (oral taxon 286).</title>
        <authorList>
            <person name="Beall C.J."/>
            <person name="Campbell A.G."/>
            <person name="Griffen A.L."/>
            <person name="Podar M."/>
            <person name="Leys E.J."/>
        </authorList>
    </citation>
    <scope>NUCLEOTIDE SEQUENCE [LARGE SCALE GENOMIC DNA]</scope>
    <source>
        <strain evidence="2">Cell 6/7/9</strain>
    </source>
</reference>
<sequence length="284" mass="31726">MYTTIYTLVKPIPPAKLLLEESDITTWNGGILEEMEIDREAKKAEETAELQKKDDARDEIASALIQEIRLAAKSPIVEKRAPGQRLKIVVDTYKGITRENLASETAHIKALLNDLDKPAAVADLAAIGQTKLVQMLRTANEEFDAMYIKRLDFDVSIKNLPSGKVIRLKNDKMMAVIFRHIETAYMMAASDEDRKLVSELIDRINAAIHKAKTVYNTSGKKKEDGDPKQPKEPKEPKTPEKPKEPKQPEKPGGGSGEQPKKPDEKPKDPKKPDDGNPDITLPEE</sequence>
<evidence type="ECO:0000313" key="2">
    <source>
        <dbReference type="EMBL" id="ETK07315.1"/>
    </source>
</evidence>
<name>W2CJJ1_9BACT</name>
<feature type="compositionally biased region" description="Basic and acidic residues" evidence="1">
    <location>
        <begin position="258"/>
        <end position="274"/>
    </location>
</feature>
<dbReference type="InterPro" id="IPR046228">
    <property type="entry name" value="DUF6261"/>
</dbReference>
<comment type="caution">
    <text evidence="2">The sequence shown here is derived from an EMBL/GenBank/DDBJ whole genome shotgun (WGS) entry which is preliminary data.</text>
</comment>
<accession>W2CJJ1</accession>
<dbReference type="Pfam" id="PF19775">
    <property type="entry name" value="DUF6261"/>
    <property type="match status" value="1"/>
</dbReference>
<protein>
    <submittedName>
        <fullName evidence="2">Uncharacterized protein</fullName>
    </submittedName>
</protein>
<dbReference type="Proteomes" id="UP000018874">
    <property type="component" value="Unassembled WGS sequence"/>
</dbReference>
<evidence type="ECO:0000313" key="3">
    <source>
        <dbReference type="Proteomes" id="UP000018874"/>
    </source>
</evidence>
<feature type="region of interest" description="Disordered" evidence="1">
    <location>
        <begin position="215"/>
        <end position="284"/>
    </location>
</feature>
<dbReference type="AlphaFoldDB" id="W2CJJ1"/>
<gene>
    <name evidence="2" type="ORF">T231_17905</name>
</gene>
<organism evidence="2 3">
    <name type="scientific">Tannerella sp. oral taxon BU063 isolate Cell 6/7/9</name>
    <dbReference type="NCBI Taxonomy" id="1411021"/>
    <lineage>
        <taxon>Bacteria</taxon>
        <taxon>Pseudomonadati</taxon>
        <taxon>Bacteroidota</taxon>
        <taxon>Bacteroidia</taxon>
        <taxon>Bacteroidales</taxon>
        <taxon>Tannerellaceae</taxon>
        <taxon>Tannerella</taxon>
    </lineage>
</organism>
<dbReference type="EMBL" id="AYYD01001287">
    <property type="protein sequence ID" value="ETK07315.1"/>
    <property type="molecule type" value="Genomic_DNA"/>
</dbReference>
<feature type="compositionally biased region" description="Basic and acidic residues" evidence="1">
    <location>
        <begin position="220"/>
        <end position="249"/>
    </location>
</feature>
<dbReference type="PATRIC" id="fig|1411021.3.peg.2565"/>
<evidence type="ECO:0000256" key="1">
    <source>
        <dbReference type="SAM" id="MobiDB-lite"/>
    </source>
</evidence>
<keyword evidence="3" id="KW-1185">Reference proteome</keyword>